<proteinExistence type="inferred from homology"/>
<comment type="catalytic activity">
    <reaction evidence="5 7">
        <text>2-deoxy-D-ribose 5-phosphate = D-glyceraldehyde 3-phosphate + acetaldehyde</text>
        <dbReference type="Rhea" id="RHEA:12821"/>
        <dbReference type="ChEBI" id="CHEBI:15343"/>
        <dbReference type="ChEBI" id="CHEBI:59776"/>
        <dbReference type="ChEBI" id="CHEBI:62877"/>
        <dbReference type="EC" id="4.1.2.4"/>
    </reaction>
</comment>
<dbReference type="GO" id="GO:0004139">
    <property type="term" value="F:deoxyribose-phosphate aldolase activity"/>
    <property type="evidence" value="ECO:0007669"/>
    <property type="project" value="UniProtKB-UniRule"/>
</dbReference>
<keyword evidence="4 7" id="KW-0704">Schiff base</keyword>
<dbReference type="AlphaFoldDB" id="A0A0L6JMT4"/>
<keyword evidence="9" id="KW-1185">Reference proteome</keyword>
<sequence>MDNKLIAKTIDHAVLKPDATDADVERECNIALRFDVASVCVKPCHVKLAHSFLKGSDVMVSTVIGFPHGGTTTACKVAEAFEAIEHGALELDMVINIGKLLSGDYIYVKNDIEAVAKAAHSKNVILKVIIETSLLDDENKKIACRLSEEAGSDYVKTSTGFNGSGAAPNDIVLMKNVVGPHIKVKASGGIKTLDQAIGFIELGCHRLGTSSTEQILTGVDKQDKSLY</sequence>
<dbReference type="GO" id="GO:0006018">
    <property type="term" value="P:2-deoxyribose 1-phosphate catabolic process"/>
    <property type="evidence" value="ECO:0007669"/>
    <property type="project" value="UniProtKB-UniRule"/>
</dbReference>
<keyword evidence="2 7" id="KW-0963">Cytoplasm</keyword>
<dbReference type="PIRSF" id="PIRSF001357">
    <property type="entry name" value="DeoC"/>
    <property type="match status" value="1"/>
</dbReference>
<dbReference type="CDD" id="cd00959">
    <property type="entry name" value="DeoC"/>
    <property type="match status" value="1"/>
</dbReference>
<evidence type="ECO:0000256" key="3">
    <source>
        <dbReference type="ARBA" id="ARBA00023239"/>
    </source>
</evidence>
<feature type="active site" description="Proton donor/acceptor" evidence="7">
    <location>
        <position position="92"/>
    </location>
</feature>
<dbReference type="STRING" id="398512.Bccel_2376"/>
<comment type="subcellular location">
    <subcellularLocation>
        <location evidence="7">Cytoplasm</location>
    </subcellularLocation>
</comment>
<reference evidence="9" key="1">
    <citation type="submission" date="2015-07" db="EMBL/GenBank/DDBJ databases">
        <title>Near-Complete Genome Sequence of the Cellulolytic Bacterium Bacteroides (Pseudobacteroides) cellulosolvens ATCC 35603.</title>
        <authorList>
            <person name="Dassa B."/>
            <person name="Utturkar S.M."/>
            <person name="Klingeman D.M."/>
            <person name="Hurt R.A."/>
            <person name="Keller M."/>
            <person name="Xu J."/>
            <person name="Reddy Y.H.K."/>
            <person name="Borovok I."/>
            <person name="Grinberg I.R."/>
            <person name="Lamed R."/>
            <person name="Zhivin O."/>
            <person name="Bayer E.A."/>
            <person name="Brown S.D."/>
        </authorList>
    </citation>
    <scope>NUCLEOTIDE SEQUENCE [LARGE SCALE GENOMIC DNA]</scope>
    <source>
        <strain evidence="9">DSM 2933</strain>
    </source>
</reference>
<dbReference type="InterPro" id="IPR011343">
    <property type="entry name" value="DeoC"/>
</dbReference>
<evidence type="ECO:0000313" key="9">
    <source>
        <dbReference type="Proteomes" id="UP000036923"/>
    </source>
</evidence>
<dbReference type="HAMAP" id="MF_00114">
    <property type="entry name" value="DeoC_type1"/>
    <property type="match status" value="1"/>
</dbReference>
<feature type="active site" description="Schiff-base intermediate with acetaldehyde" evidence="7">
    <location>
        <position position="156"/>
    </location>
</feature>
<dbReference type="eggNOG" id="COG0274">
    <property type="taxonomic scope" value="Bacteria"/>
</dbReference>
<name>A0A0L6JMT4_9FIRM</name>
<dbReference type="FunFam" id="3.20.20.70:FF:000044">
    <property type="entry name" value="Deoxyribose-phosphate aldolase"/>
    <property type="match status" value="1"/>
</dbReference>
<gene>
    <name evidence="7" type="primary">deoC</name>
    <name evidence="8" type="ORF">Bccel_2376</name>
</gene>
<dbReference type="Pfam" id="PF01791">
    <property type="entry name" value="DeoC"/>
    <property type="match status" value="1"/>
</dbReference>
<feature type="active site" description="Proton donor/acceptor" evidence="7">
    <location>
        <position position="185"/>
    </location>
</feature>
<dbReference type="InterPro" id="IPR028581">
    <property type="entry name" value="DeoC_typeI"/>
</dbReference>
<comment type="caution">
    <text evidence="8">The sequence shown here is derived from an EMBL/GenBank/DDBJ whole genome shotgun (WGS) entry which is preliminary data.</text>
</comment>
<dbReference type="OrthoDB" id="9778711at2"/>
<evidence type="ECO:0000256" key="1">
    <source>
        <dbReference type="ARBA" id="ARBA00010936"/>
    </source>
</evidence>
<dbReference type="Gene3D" id="3.20.20.70">
    <property type="entry name" value="Aldolase class I"/>
    <property type="match status" value="1"/>
</dbReference>
<dbReference type="PATRIC" id="fig|398512.5.peg.2478"/>
<evidence type="ECO:0000313" key="8">
    <source>
        <dbReference type="EMBL" id="KNY27111.1"/>
    </source>
</evidence>
<evidence type="ECO:0000256" key="2">
    <source>
        <dbReference type="ARBA" id="ARBA00022490"/>
    </source>
</evidence>
<dbReference type="GO" id="GO:0009264">
    <property type="term" value="P:deoxyribonucleotide catabolic process"/>
    <property type="evidence" value="ECO:0007669"/>
    <property type="project" value="UniProtKB-UniRule"/>
</dbReference>
<dbReference type="GO" id="GO:0016052">
    <property type="term" value="P:carbohydrate catabolic process"/>
    <property type="evidence" value="ECO:0007669"/>
    <property type="project" value="TreeGrafter"/>
</dbReference>
<evidence type="ECO:0000256" key="7">
    <source>
        <dbReference type="HAMAP-Rule" id="MF_00114"/>
    </source>
</evidence>
<dbReference type="NCBIfam" id="TIGR00126">
    <property type="entry name" value="deoC"/>
    <property type="match status" value="1"/>
</dbReference>
<evidence type="ECO:0000256" key="5">
    <source>
        <dbReference type="ARBA" id="ARBA00048791"/>
    </source>
</evidence>
<comment type="pathway">
    <text evidence="7">Carbohydrate degradation; 2-deoxy-D-ribose 1-phosphate degradation; D-glyceraldehyde 3-phosphate and acetaldehyde from 2-deoxy-alpha-D-ribose 1-phosphate: step 2/2.</text>
</comment>
<evidence type="ECO:0000256" key="6">
    <source>
        <dbReference type="ARBA" id="ARBA00056337"/>
    </source>
</evidence>
<dbReference type="Proteomes" id="UP000036923">
    <property type="component" value="Unassembled WGS sequence"/>
</dbReference>
<dbReference type="EC" id="4.1.2.4" evidence="7"/>
<dbReference type="UniPathway" id="UPA00002">
    <property type="reaction ID" value="UER00468"/>
</dbReference>
<organism evidence="8 9">
    <name type="scientific">Pseudobacteroides cellulosolvens ATCC 35603 = DSM 2933</name>
    <dbReference type="NCBI Taxonomy" id="398512"/>
    <lineage>
        <taxon>Bacteria</taxon>
        <taxon>Bacillati</taxon>
        <taxon>Bacillota</taxon>
        <taxon>Clostridia</taxon>
        <taxon>Eubacteriales</taxon>
        <taxon>Oscillospiraceae</taxon>
        <taxon>Pseudobacteroides</taxon>
    </lineage>
</organism>
<evidence type="ECO:0000256" key="4">
    <source>
        <dbReference type="ARBA" id="ARBA00023270"/>
    </source>
</evidence>
<dbReference type="PANTHER" id="PTHR10889:SF1">
    <property type="entry name" value="DEOXYRIBOSE-PHOSPHATE ALDOLASE"/>
    <property type="match status" value="1"/>
</dbReference>
<dbReference type="InterPro" id="IPR013785">
    <property type="entry name" value="Aldolase_TIM"/>
</dbReference>
<dbReference type="InterPro" id="IPR002915">
    <property type="entry name" value="DeoC/FbaB/LacD_aldolase"/>
</dbReference>
<dbReference type="RefSeq" id="WP_081926914.1">
    <property type="nucleotide sequence ID" value="NZ_JQKC01000016.1"/>
</dbReference>
<comment type="function">
    <text evidence="6 7">Catalyzes a reversible aldol reaction between acetaldehyde and D-glyceraldehyde 3-phosphate to generate 2-deoxy-D-ribose 5-phosphate.</text>
</comment>
<dbReference type="SMART" id="SM01133">
    <property type="entry name" value="DeoC"/>
    <property type="match status" value="1"/>
</dbReference>
<dbReference type="PANTHER" id="PTHR10889">
    <property type="entry name" value="DEOXYRIBOSE-PHOSPHATE ALDOLASE"/>
    <property type="match status" value="1"/>
</dbReference>
<keyword evidence="3 7" id="KW-0456">Lyase</keyword>
<dbReference type="GO" id="GO:0005737">
    <property type="term" value="C:cytoplasm"/>
    <property type="evidence" value="ECO:0007669"/>
    <property type="project" value="UniProtKB-SubCell"/>
</dbReference>
<comment type="similarity">
    <text evidence="1 7">Belongs to the DeoC/FbaB aldolase family. DeoC type 1 subfamily.</text>
</comment>
<dbReference type="EMBL" id="LGTC01000001">
    <property type="protein sequence ID" value="KNY27111.1"/>
    <property type="molecule type" value="Genomic_DNA"/>
</dbReference>
<protein>
    <recommendedName>
        <fullName evidence="7">Deoxyribose-phosphate aldolase</fullName>
        <shortName evidence="7">DERA</shortName>
        <ecNumber evidence="7">4.1.2.4</ecNumber>
    </recommendedName>
    <alternativeName>
        <fullName evidence="7">2-deoxy-D-ribose 5-phosphate aldolase</fullName>
    </alternativeName>
    <alternativeName>
        <fullName evidence="7">Phosphodeoxyriboaldolase</fullName>
        <shortName evidence="7">Deoxyriboaldolase</shortName>
    </alternativeName>
</protein>
<accession>A0A0L6JMT4</accession>
<dbReference type="SUPFAM" id="SSF51569">
    <property type="entry name" value="Aldolase"/>
    <property type="match status" value="1"/>
</dbReference>